<comment type="catalytic activity">
    <reaction evidence="4">
        <text>a 2'-deoxyadenosine in DNA + S-adenosyl-L-methionine = an N(6)-methyl-2'-deoxyadenosine in DNA + S-adenosyl-L-homocysteine + H(+)</text>
        <dbReference type="Rhea" id="RHEA:15197"/>
        <dbReference type="Rhea" id="RHEA-COMP:12418"/>
        <dbReference type="Rhea" id="RHEA-COMP:12419"/>
        <dbReference type="ChEBI" id="CHEBI:15378"/>
        <dbReference type="ChEBI" id="CHEBI:57856"/>
        <dbReference type="ChEBI" id="CHEBI:59789"/>
        <dbReference type="ChEBI" id="CHEBI:90615"/>
        <dbReference type="ChEBI" id="CHEBI:90616"/>
        <dbReference type="EC" id="2.1.1.72"/>
    </reaction>
</comment>
<evidence type="ECO:0000256" key="4">
    <source>
        <dbReference type="ARBA" id="ARBA00047942"/>
    </source>
</evidence>
<gene>
    <name evidence="5" type="ORF">SCARR_04394</name>
</gene>
<dbReference type="EC" id="2.1.1.72" evidence="1"/>
<protein>
    <recommendedName>
        <fullName evidence="1">site-specific DNA-methyltransferase (adenine-specific)</fullName>
        <ecNumber evidence="1">2.1.1.72</ecNumber>
    </recommendedName>
</protein>
<dbReference type="InterPro" id="IPR029063">
    <property type="entry name" value="SAM-dependent_MTases_sf"/>
</dbReference>
<evidence type="ECO:0000256" key="3">
    <source>
        <dbReference type="ARBA" id="ARBA00022679"/>
    </source>
</evidence>
<sequence length="669" mass="76209">MDRTILQEKLHQPFDAERWKEVVEGVFHNVQYFSKERELLADDDIVDRFVEKGTVQLKDGKNLALFEVRVSDSVNLPRARVKLRNLVAKYIDQESHYGVLAIFDQGGEDYRLSFVAKESELVDGELIAKETPAKRYTYLLGSNESCRTAAERLAALSEKEEASLDDIINAFSVEKLNKEFYRDIQKHFYQLVGGKVENKNYTGCLALPSRKPEDNHQTYQEFAVRLIGRVIFCWFLKHKRCDKDRPLIPEELLSSKAIKEHGGYYHTILEKLFFQTLNKPMNARSKYAPEFAHLIPYLNGGLFDPKLHDFYEEGALGASIHLNTLQIPDDWFLNLFLCLEQYNFTIDENTSLDSDVSIDPEILGRIFENLLAEINPETGDTARKATGSFYTPREIVDYMVEESLVQHLKTSISPDADIETKFRALFVDDDNPHGLDEQTRKAVVDAFRTIKVLDPACGSGAFPVGILQKMLCALRKVDPDNDLWLDAQIEQIESMNLDKGEEDRRLDEIRHAFKTNEADYGRKLGIIQNSVYGVDIQPVAIEIAKLRFFLTLVVDEKIDDAEDNRGILPLPNLDFKFVAANTLIPAPDISGSGKGVELGLEYQDVFFEQFTILTERYFYAGNPHAKQSLRGEIEILVSAKADEEHNKGCRLQRGLWEGRFPGANSGTLL</sequence>
<dbReference type="PRINTS" id="PR00507">
    <property type="entry name" value="N12N6MTFRASE"/>
</dbReference>
<evidence type="ECO:0000313" key="5">
    <source>
        <dbReference type="EMBL" id="VGO22311.1"/>
    </source>
</evidence>
<proteinExistence type="predicted"/>
<dbReference type="GO" id="GO:0032259">
    <property type="term" value="P:methylation"/>
    <property type="evidence" value="ECO:0007669"/>
    <property type="project" value="UniProtKB-KW"/>
</dbReference>
<dbReference type="EMBL" id="CAAHFH010000002">
    <property type="protein sequence ID" value="VGO22311.1"/>
    <property type="molecule type" value="Genomic_DNA"/>
</dbReference>
<dbReference type="GO" id="GO:0009007">
    <property type="term" value="F:site-specific DNA-methyltransferase (adenine-specific) activity"/>
    <property type="evidence" value="ECO:0007669"/>
    <property type="project" value="UniProtKB-EC"/>
</dbReference>
<dbReference type="RefSeq" id="WP_136063698.1">
    <property type="nucleotide sequence ID" value="NZ_CAAHFH010000002.1"/>
</dbReference>
<dbReference type="SUPFAM" id="SSF53335">
    <property type="entry name" value="S-adenosyl-L-methionine-dependent methyltransferases"/>
    <property type="match status" value="1"/>
</dbReference>
<dbReference type="PANTHER" id="PTHR33841">
    <property type="entry name" value="DNA METHYLTRANSFERASE YEEA-RELATED"/>
    <property type="match status" value="1"/>
</dbReference>
<dbReference type="Proteomes" id="UP000346198">
    <property type="component" value="Unassembled WGS sequence"/>
</dbReference>
<organism evidence="5 6">
    <name type="scientific">Pontiella sulfatireligans</name>
    <dbReference type="NCBI Taxonomy" id="2750658"/>
    <lineage>
        <taxon>Bacteria</taxon>
        <taxon>Pseudomonadati</taxon>
        <taxon>Kiritimatiellota</taxon>
        <taxon>Kiritimatiellia</taxon>
        <taxon>Kiritimatiellales</taxon>
        <taxon>Pontiellaceae</taxon>
        <taxon>Pontiella</taxon>
    </lineage>
</organism>
<dbReference type="AlphaFoldDB" id="A0A6C2USS8"/>
<keyword evidence="3" id="KW-0808">Transferase</keyword>
<evidence type="ECO:0000256" key="1">
    <source>
        <dbReference type="ARBA" id="ARBA00011900"/>
    </source>
</evidence>
<dbReference type="Gene3D" id="3.40.50.150">
    <property type="entry name" value="Vaccinia Virus protein VP39"/>
    <property type="match status" value="1"/>
</dbReference>
<keyword evidence="2" id="KW-0489">Methyltransferase</keyword>
<evidence type="ECO:0000313" key="6">
    <source>
        <dbReference type="Proteomes" id="UP000346198"/>
    </source>
</evidence>
<reference evidence="5 6" key="1">
    <citation type="submission" date="2019-04" db="EMBL/GenBank/DDBJ databases">
        <authorList>
            <person name="Van Vliet M D."/>
        </authorList>
    </citation>
    <scope>NUCLEOTIDE SEQUENCE [LARGE SCALE GENOMIC DNA]</scope>
    <source>
        <strain evidence="5 6">F21</strain>
    </source>
</reference>
<dbReference type="InterPro" id="IPR050953">
    <property type="entry name" value="N4_N6_ade-DNA_methylase"/>
</dbReference>
<accession>A0A6C2USS8</accession>
<keyword evidence="6" id="KW-1185">Reference proteome</keyword>
<dbReference type="PANTHER" id="PTHR33841:SF1">
    <property type="entry name" value="DNA METHYLTRANSFERASE A"/>
    <property type="match status" value="1"/>
</dbReference>
<name>A0A6C2USS8_9BACT</name>
<evidence type="ECO:0000256" key="2">
    <source>
        <dbReference type="ARBA" id="ARBA00022603"/>
    </source>
</evidence>